<evidence type="ECO:0000313" key="1">
    <source>
        <dbReference type="EMBL" id="QFU17657.1"/>
    </source>
</evidence>
<dbReference type="RefSeq" id="WP_152587291.1">
    <property type="nucleotide sequence ID" value="NZ_CP045423.1"/>
</dbReference>
<dbReference type="EMBL" id="CP045423">
    <property type="protein sequence ID" value="QFU17657.1"/>
    <property type="molecule type" value="Genomic_DNA"/>
</dbReference>
<protein>
    <submittedName>
        <fullName evidence="1">DUF1217 domain-containing protein</fullName>
    </submittedName>
</protein>
<organism evidence="1 2">
    <name type="scientific">Microvirga thermotolerans</name>
    <dbReference type="NCBI Taxonomy" id="2651334"/>
    <lineage>
        <taxon>Bacteria</taxon>
        <taxon>Pseudomonadati</taxon>
        <taxon>Pseudomonadota</taxon>
        <taxon>Alphaproteobacteria</taxon>
        <taxon>Hyphomicrobiales</taxon>
        <taxon>Methylobacteriaceae</taxon>
        <taxon>Microvirga</taxon>
    </lineage>
</organism>
<evidence type="ECO:0000313" key="2">
    <source>
        <dbReference type="Proteomes" id="UP000325614"/>
    </source>
</evidence>
<dbReference type="AlphaFoldDB" id="A0A5P9JYH1"/>
<dbReference type="KEGG" id="mico:GDR74_16345"/>
<dbReference type="Proteomes" id="UP000325614">
    <property type="component" value="Chromosome"/>
</dbReference>
<proteinExistence type="predicted"/>
<gene>
    <name evidence="1" type="ORF">GDR74_16345</name>
</gene>
<reference evidence="1 2" key="1">
    <citation type="submission" date="2019-10" db="EMBL/GenBank/DDBJ databases">
        <title>Isolation, Identification of Microvirga thermotolerans HR1, a novel thermophilic bacterium and Comparative Genomics of the genus Microvirga.</title>
        <authorList>
            <person name="Li J."/>
            <person name="Zhang W."/>
            <person name="Lin M."/>
            <person name="Wang J."/>
        </authorList>
    </citation>
    <scope>NUCLEOTIDE SEQUENCE [LARGE SCALE GENOMIC DNA]</scope>
    <source>
        <strain evidence="1 2">HR1</strain>
    </source>
</reference>
<dbReference type="SUPFAM" id="SSF158837">
    <property type="entry name" value="AGR C 984p-like"/>
    <property type="match status" value="1"/>
</dbReference>
<dbReference type="Pfam" id="PF06748">
    <property type="entry name" value="DUF1217"/>
    <property type="match status" value="1"/>
</dbReference>
<dbReference type="InterPro" id="IPR010626">
    <property type="entry name" value="DUF1217"/>
</dbReference>
<accession>A0A5P9JYH1</accession>
<sequence length="260" mass="29150">MMTTFTNYQLISRDIQKSLARVAAEPVTAREVKYYLENIEKVKSIDDFLGNHRLYAFAMKAYGLEDMTYAKAFMRKVLTEGVSDKSSFANRLADERYKEFAKVFDFKTYGETTTTFERARQGTVDNYIRQSLEISAGQEDAGVRLALYFERKAPGINSPYDILADPALLQVVQTALNIPETASGGGIDAQAAMIEHKLDIDSLSDPEKVKRFLQRFTTMWDAKNNAASSPVLTLFTGSSASAGMNVEMLMSLQRVKYSDT</sequence>
<keyword evidence="2" id="KW-1185">Reference proteome</keyword>
<name>A0A5P9JYH1_9HYPH</name>
<dbReference type="Gene3D" id="1.10.3700.10">
    <property type="entry name" value="AGR C 984p-like"/>
    <property type="match status" value="1"/>
</dbReference>
<dbReference type="InterPro" id="IPR023157">
    <property type="entry name" value="AGR-C-984p-like_sf"/>
</dbReference>